<dbReference type="SUPFAM" id="SSF52540">
    <property type="entry name" value="P-loop containing nucleoside triphosphate hydrolases"/>
    <property type="match status" value="1"/>
</dbReference>
<dbReference type="SMART" id="SM00382">
    <property type="entry name" value="AAA"/>
    <property type="match status" value="1"/>
</dbReference>
<dbReference type="PROSITE" id="PS00211">
    <property type="entry name" value="ABC_TRANSPORTER_1"/>
    <property type="match status" value="1"/>
</dbReference>
<comment type="similarity">
    <text evidence="3 12">Belongs to the ABC transporter superfamily.</text>
</comment>
<evidence type="ECO:0000313" key="16">
    <source>
        <dbReference type="Proteomes" id="UP000229730"/>
    </source>
</evidence>
<evidence type="ECO:0000259" key="14">
    <source>
        <dbReference type="PROSITE" id="PS50893"/>
    </source>
</evidence>
<gene>
    <name evidence="12 15" type="primary">ftsE</name>
    <name evidence="15" type="ORF">CRD36_11165</name>
</gene>
<evidence type="ECO:0000256" key="3">
    <source>
        <dbReference type="ARBA" id="ARBA00005417"/>
    </source>
</evidence>
<evidence type="ECO:0000256" key="6">
    <source>
        <dbReference type="ARBA" id="ARBA00022475"/>
    </source>
</evidence>
<dbReference type="AlphaFoldDB" id="A0A2G4YPX3"/>
<dbReference type="InterPro" id="IPR017911">
    <property type="entry name" value="MacB-like_ATP-bd"/>
</dbReference>
<dbReference type="InterPro" id="IPR003439">
    <property type="entry name" value="ABC_transporter-like_ATP-bd"/>
</dbReference>
<dbReference type="Gene3D" id="3.40.50.300">
    <property type="entry name" value="P-loop containing nucleotide triphosphate hydrolases"/>
    <property type="match status" value="1"/>
</dbReference>
<name>A0A2G4YPX3_9PROT</name>
<evidence type="ECO:0000256" key="4">
    <source>
        <dbReference type="ARBA" id="ARBA00020019"/>
    </source>
</evidence>
<dbReference type="InterPro" id="IPR003593">
    <property type="entry name" value="AAA+_ATPase"/>
</dbReference>
<feature type="compositionally biased region" description="Basic and acidic residues" evidence="13">
    <location>
        <begin position="236"/>
        <end position="248"/>
    </location>
</feature>
<reference evidence="15 16" key="1">
    <citation type="submission" date="2017-10" db="EMBL/GenBank/DDBJ databases">
        <title>Frigbacter circumglobatus gen. nov. sp. nov., isolated from sediment cultured in situ.</title>
        <authorList>
            <person name="Zhao Z."/>
        </authorList>
    </citation>
    <scope>NUCLEOTIDE SEQUENCE [LARGE SCALE GENOMIC DNA]</scope>
    <source>
        <strain evidence="15 16">ZYL</strain>
    </source>
</reference>
<comment type="subcellular location">
    <subcellularLocation>
        <location evidence="12">Cell inner membrane</location>
        <topology evidence="12">Peripheral membrane protein</topology>
        <orientation evidence="12">Cytoplasmic side</orientation>
    </subcellularLocation>
    <subcellularLocation>
        <location evidence="2">Cell membrane</location>
        <topology evidence="2">Peripheral membrane protein</topology>
    </subcellularLocation>
</comment>
<evidence type="ECO:0000313" key="15">
    <source>
        <dbReference type="EMBL" id="PHZ84369.1"/>
    </source>
</evidence>
<protein>
    <recommendedName>
        <fullName evidence="4 12">Cell division ATP-binding protein FtsE</fullName>
    </recommendedName>
</protein>
<keyword evidence="9 12" id="KW-0067">ATP-binding</keyword>
<comment type="caution">
    <text evidence="15">The sequence shown here is derived from an EMBL/GenBank/DDBJ whole genome shotgun (WGS) entry which is preliminary data.</text>
</comment>
<evidence type="ECO:0000256" key="9">
    <source>
        <dbReference type="ARBA" id="ARBA00022840"/>
    </source>
</evidence>
<dbReference type="GO" id="GO:0005886">
    <property type="term" value="C:plasma membrane"/>
    <property type="evidence" value="ECO:0007669"/>
    <property type="project" value="UniProtKB-SubCell"/>
</dbReference>
<dbReference type="EMBL" id="PDEM01000024">
    <property type="protein sequence ID" value="PHZ84369.1"/>
    <property type="molecule type" value="Genomic_DNA"/>
</dbReference>
<evidence type="ECO:0000256" key="1">
    <source>
        <dbReference type="ARBA" id="ARBA00002579"/>
    </source>
</evidence>
<evidence type="ECO:0000256" key="5">
    <source>
        <dbReference type="ARBA" id="ARBA00022448"/>
    </source>
</evidence>
<dbReference type="FunCoup" id="A0A2G4YPX3">
    <property type="interactions" value="132"/>
</dbReference>
<evidence type="ECO:0000256" key="7">
    <source>
        <dbReference type="ARBA" id="ARBA00022618"/>
    </source>
</evidence>
<feature type="region of interest" description="Disordered" evidence="13">
    <location>
        <begin position="217"/>
        <end position="265"/>
    </location>
</feature>
<dbReference type="PANTHER" id="PTHR24220">
    <property type="entry name" value="IMPORT ATP-BINDING PROTEIN"/>
    <property type="match status" value="1"/>
</dbReference>
<dbReference type="NCBIfam" id="TIGR02673">
    <property type="entry name" value="FtsE"/>
    <property type="match status" value="1"/>
</dbReference>
<comment type="subunit">
    <text evidence="12">Homodimer. Forms a membrane-associated complex with FtsX.</text>
</comment>
<evidence type="ECO:0000256" key="8">
    <source>
        <dbReference type="ARBA" id="ARBA00022741"/>
    </source>
</evidence>
<dbReference type="GO" id="GO:0051301">
    <property type="term" value="P:cell division"/>
    <property type="evidence" value="ECO:0007669"/>
    <property type="project" value="UniProtKB-UniRule"/>
</dbReference>
<proteinExistence type="inferred from homology"/>
<keyword evidence="10 12" id="KW-0472">Membrane</keyword>
<evidence type="ECO:0000256" key="12">
    <source>
        <dbReference type="RuleBase" id="RU365094"/>
    </source>
</evidence>
<keyword evidence="7 12" id="KW-0132">Cell division</keyword>
<dbReference type="CDD" id="cd03255">
    <property type="entry name" value="ABC_MJ0796_LolCDE_FtsE"/>
    <property type="match status" value="1"/>
</dbReference>
<keyword evidence="6 12" id="KW-1003">Cell membrane</keyword>
<evidence type="ECO:0000256" key="13">
    <source>
        <dbReference type="SAM" id="MobiDB-lite"/>
    </source>
</evidence>
<keyword evidence="11 12" id="KW-0131">Cell cycle</keyword>
<dbReference type="InParanoid" id="A0A2G4YPX3"/>
<keyword evidence="16" id="KW-1185">Reference proteome</keyword>
<dbReference type="PROSITE" id="PS50893">
    <property type="entry name" value="ABC_TRANSPORTER_2"/>
    <property type="match status" value="1"/>
</dbReference>
<dbReference type="InterPro" id="IPR015854">
    <property type="entry name" value="ABC_transpr_LolD-like"/>
</dbReference>
<dbReference type="PANTHER" id="PTHR24220:SF470">
    <property type="entry name" value="CELL DIVISION ATP-BINDING PROTEIN FTSE"/>
    <property type="match status" value="1"/>
</dbReference>
<accession>A0A2G4YPX3</accession>
<keyword evidence="5" id="KW-0813">Transport</keyword>
<feature type="domain" description="ABC transporter" evidence="14">
    <location>
        <begin position="2"/>
        <end position="237"/>
    </location>
</feature>
<dbReference type="Pfam" id="PF00005">
    <property type="entry name" value="ABC_tran"/>
    <property type="match status" value="1"/>
</dbReference>
<dbReference type="GO" id="GO:0005524">
    <property type="term" value="F:ATP binding"/>
    <property type="evidence" value="ECO:0007669"/>
    <property type="project" value="UniProtKB-UniRule"/>
</dbReference>
<dbReference type="FunFam" id="3.40.50.300:FF:000056">
    <property type="entry name" value="Cell division ATP-binding protein FtsE"/>
    <property type="match status" value="1"/>
</dbReference>
<evidence type="ECO:0000256" key="10">
    <source>
        <dbReference type="ARBA" id="ARBA00023136"/>
    </source>
</evidence>
<evidence type="ECO:0000256" key="11">
    <source>
        <dbReference type="ARBA" id="ARBA00023306"/>
    </source>
</evidence>
<organism evidence="15 16">
    <name type="scientific">Paremcibacter congregatus</name>
    <dbReference type="NCBI Taxonomy" id="2043170"/>
    <lineage>
        <taxon>Bacteria</taxon>
        <taxon>Pseudomonadati</taxon>
        <taxon>Pseudomonadota</taxon>
        <taxon>Alphaproteobacteria</taxon>
        <taxon>Emcibacterales</taxon>
        <taxon>Emcibacteraceae</taxon>
        <taxon>Paremcibacter</taxon>
    </lineage>
</organism>
<sequence length="265" mass="28995">MIQFDNVGMRYGMGSEVLKDISFDLKPGSLHFLTGASGAGKTSLLKLMYLAHRPSRGTIRMFNEDVGAAARKDLPNLRRKIGVVFQDFRLLDHLTAVENVAMPLWISGGMGGEIEEHVEELLTWVGLKHRMKSRPPTLSGGEKQRVAIARAVIKRPDLLLADEPTGNVDPAIAKRIMHLFVELNKLGTTTVIATHDMGLVEKVGADRLHLHDGRLHTLRPGEEPPEAAFTGFGDSALDRAEYGPRDPEAMPEDQPAGDIRPGEGA</sequence>
<dbReference type="InterPro" id="IPR005286">
    <property type="entry name" value="Cell_div_FtsE"/>
</dbReference>
<comment type="function">
    <text evidence="1">Part of the ABC transporter FtsEX involved in cellular division. Important for assembly or stability of the septal ring.</text>
</comment>
<dbReference type="RefSeq" id="WP_099473246.1">
    <property type="nucleotide sequence ID" value="NZ_CAXBMK010000003.1"/>
</dbReference>
<dbReference type="InterPro" id="IPR017871">
    <property type="entry name" value="ABC_transporter-like_CS"/>
</dbReference>
<evidence type="ECO:0000256" key="2">
    <source>
        <dbReference type="ARBA" id="ARBA00004202"/>
    </source>
</evidence>
<dbReference type="GO" id="GO:0016887">
    <property type="term" value="F:ATP hydrolysis activity"/>
    <property type="evidence" value="ECO:0007669"/>
    <property type="project" value="InterPro"/>
</dbReference>
<dbReference type="Proteomes" id="UP000229730">
    <property type="component" value="Unassembled WGS sequence"/>
</dbReference>
<dbReference type="OrthoDB" id="9802264at2"/>
<dbReference type="InterPro" id="IPR027417">
    <property type="entry name" value="P-loop_NTPase"/>
</dbReference>
<dbReference type="GO" id="GO:0022857">
    <property type="term" value="F:transmembrane transporter activity"/>
    <property type="evidence" value="ECO:0007669"/>
    <property type="project" value="TreeGrafter"/>
</dbReference>
<keyword evidence="8 12" id="KW-0547">Nucleotide-binding</keyword>